<feature type="transmembrane region" description="Helical" evidence="7">
    <location>
        <begin position="368"/>
        <end position="384"/>
    </location>
</feature>
<dbReference type="GO" id="GO:0016020">
    <property type="term" value="C:membrane"/>
    <property type="evidence" value="ECO:0007669"/>
    <property type="project" value="UniProtKB-SubCell"/>
</dbReference>
<feature type="region of interest" description="Disordered" evidence="6">
    <location>
        <begin position="46"/>
        <end position="69"/>
    </location>
</feature>
<evidence type="ECO:0000256" key="2">
    <source>
        <dbReference type="ARBA" id="ARBA00009310"/>
    </source>
</evidence>
<name>A0AAD5SR35_9FUNG</name>
<comment type="similarity">
    <text evidence="2">Belongs to the CLPTM1 family.</text>
</comment>
<dbReference type="GO" id="GO:0012505">
    <property type="term" value="C:endomembrane system"/>
    <property type="evidence" value="ECO:0007669"/>
    <property type="project" value="TreeGrafter"/>
</dbReference>
<keyword evidence="5 7" id="KW-0472">Membrane</keyword>
<feature type="transmembrane region" description="Helical" evidence="7">
    <location>
        <begin position="328"/>
        <end position="348"/>
    </location>
</feature>
<evidence type="ECO:0000256" key="6">
    <source>
        <dbReference type="SAM" id="MobiDB-lite"/>
    </source>
</evidence>
<keyword evidence="4 7" id="KW-1133">Transmembrane helix</keyword>
<feature type="transmembrane region" description="Helical" evidence="7">
    <location>
        <begin position="471"/>
        <end position="492"/>
    </location>
</feature>
<protein>
    <submittedName>
        <fullName evidence="8">Cleft lip and palate transmembrane protein 1 like protein</fullName>
    </submittedName>
</protein>
<feature type="compositionally biased region" description="Basic and acidic residues" evidence="6">
    <location>
        <begin position="590"/>
        <end position="604"/>
    </location>
</feature>
<evidence type="ECO:0000256" key="4">
    <source>
        <dbReference type="ARBA" id="ARBA00022989"/>
    </source>
</evidence>
<feature type="non-terminal residue" evidence="8">
    <location>
        <position position="646"/>
    </location>
</feature>
<keyword evidence="9" id="KW-1185">Reference proteome</keyword>
<accession>A0AAD5SR35</accession>
<keyword evidence="3 7" id="KW-0812">Transmembrane</keyword>
<organism evidence="8 9">
    <name type="scientific">Physocladia obscura</name>
    <dbReference type="NCBI Taxonomy" id="109957"/>
    <lineage>
        <taxon>Eukaryota</taxon>
        <taxon>Fungi</taxon>
        <taxon>Fungi incertae sedis</taxon>
        <taxon>Chytridiomycota</taxon>
        <taxon>Chytridiomycota incertae sedis</taxon>
        <taxon>Chytridiomycetes</taxon>
        <taxon>Chytridiales</taxon>
        <taxon>Chytriomycetaceae</taxon>
        <taxon>Physocladia</taxon>
    </lineage>
</organism>
<dbReference type="PANTHER" id="PTHR21347:SF0">
    <property type="entry name" value="LIPID SCRAMBLASE CLPTM1L"/>
    <property type="match status" value="1"/>
</dbReference>
<evidence type="ECO:0000313" key="9">
    <source>
        <dbReference type="Proteomes" id="UP001211907"/>
    </source>
</evidence>
<dbReference type="Pfam" id="PF05602">
    <property type="entry name" value="CLPTM1"/>
    <property type="match status" value="1"/>
</dbReference>
<feature type="compositionally biased region" description="Acidic residues" evidence="6">
    <location>
        <begin position="575"/>
        <end position="589"/>
    </location>
</feature>
<evidence type="ECO:0000313" key="8">
    <source>
        <dbReference type="EMBL" id="KAJ3094906.1"/>
    </source>
</evidence>
<dbReference type="PANTHER" id="PTHR21347">
    <property type="entry name" value="CLEFT LIP AND PALATE ASSOCIATED TRANSMEMBRANE PROTEIN-RELATED"/>
    <property type="match status" value="1"/>
</dbReference>
<sequence>MAQPAGGAAPAPAGEDGGFLWNALSSVGRLMLMYYGMQWLKGTFSGQTQTQPQTQTHTDIPAGSDGTLPSAVAKPPQYLPLWTEKGALLDLHVYFSPDDEFDSFADTSKLIWKQEDIAFGDVKDMRYEELTIKLSPEIRNNGSLYAHMYLTHKGHSPNPIAETYVDEKTLHYKKLLTRYQKKQKIIIKKNLVAGKKSDEPEPVKEIDDSKWLSYWWNNLTISLIGDVAPISSTTPPLILNHIDLADDGIHYYPIFYADDFWLLSEQLQPINETLMSVNLTLKWEPKSFWYFQLLTTMEDSFNQQMSMMGSDRKETDQMKRMFSDTNPILLAVTFAVSMLHSLFDFLAFKNDITFWKDKKNMEGMSFRTIVLNVAFQFIIFLYLLDNETSWMIVISNGVGLLIEAWKINKTVNVAIKDTFPYFELTDKYKPSKLTKKTRKYDEMAFQYLAYILYPCLAGYTIYSAIYEEHKGWYSFIIGTLVGFVYMFGFISMTPQLFINYKLKSVAHMPWKTFMYKALNTFIDDLFAFVIKMPWLHRIACLRDDFVFFIYLYQRWIYVEDKRRRNEFGQVGDPDAANDSDFDESDDEEGEAKKKDGKEITKKESNASAQIQRRVKSTNNNNNEDEFEKVERDEDDEPKKVLEKSKK</sequence>
<evidence type="ECO:0000256" key="7">
    <source>
        <dbReference type="SAM" id="Phobius"/>
    </source>
</evidence>
<feature type="compositionally biased region" description="Low complexity" evidence="6">
    <location>
        <begin position="47"/>
        <end position="58"/>
    </location>
</feature>
<feature type="region of interest" description="Disordered" evidence="6">
    <location>
        <begin position="568"/>
        <end position="646"/>
    </location>
</feature>
<gene>
    <name evidence="8" type="primary">CLPTM1</name>
    <name evidence="8" type="ORF">HK100_005981</name>
</gene>
<feature type="transmembrane region" description="Helical" evidence="7">
    <location>
        <begin position="444"/>
        <end position="465"/>
    </location>
</feature>
<proteinExistence type="inferred from homology"/>
<evidence type="ECO:0000256" key="3">
    <source>
        <dbReference type="ARBA" id="ARBA00022692"/>
    </source>
</evidence>
<dbReference type="Proteomes" id="UP001211907">
    <property type="component" value="Unassembled WGS sequence"/>
</dbReference>
<evidence type="ECO:0000256" key="5">
    <source>
        <dbReference type="ARBA" id="ARBA00023136"/>
    </source>
</evidence>
<reference evidence="8" key="1">
    <citation type="submission" date="2020-05" db="EMBL/GenBank/DDBJ databases">
        <title>Phylogenomic resolution of chytrid fungi.</title>
        <authorList>
            <person name="Stajich J.E."/>
            <person name="Amses K."/>
            <person name="Simmons R."/>
            <person name="Seto K."/>
            <person name="Myers J."/>
            <person name="Bonds A."/>
            <person name="Quandt C.A."/>
            <person name="Barry K."/>
            <person name="Liu P."/>
            <person name="Grigoriev I."/>
            <person name="Longcore J.E."/>
            <person name="James T.Y."/>
        </authorList>
    </citation>
    <scope>NUCLEOTIDE SEQUENCE</scope>
    <source>
        <strain evidence="8">JEL0513</strain>
    </source>
</reference>
<comment type="caution">
    <text evidence="8">The sequence shown here is derived from an EMBL/GenBank/DDBJ whole genome shotgun (WGS) entry which is preliminary data.</text>
</comment>
<evidence type="ECO:0000256" key="1">
    <source>
        <dbReference type="ARBA" id="ARBA00004141"/>
    </source>
</evidence>
<dbReference type="EMBL" id="JADGJH010002778">
    <property type="protein sequence ID" value="KAJ3094906.1"/>
    <property type="molecule type" value="Genomic_DNA"/>
</dbReference>
<dbReference type="InterPro" id="IPR008429">
    <property type="entry name" value="CLPTM1"/>
</dbReference>
<comment type="subcellular location">
    <subcellularLocation>
        <location evidence="1">Membrane</location>
        <topology evidence="1">Multi-pass membrane protein</topology>
    </subcellularLocation>
</comment>
<feature type="compositionally biased region" description="Basic and acidic residues" evidence="6">
    <location>
        <begin position="628"/>
        <end position="646"/>
    </location>
</feature>
<dbReference type="AlphaFoldDB" id="A0AAD5SR35"/>
<feature type="compositionally biased region" description="Polar residues" evidence="6">
    <location>
        <begin position="605"/>
        <end position="621"/>
    </location>
</feature>